<dbReference type="EC" id="1.8.5.8" evidence="14"/>
<dbReference type="OrthoDB" id="5376590at2759"/>
<evidence type="ECO:0000256" key="8">
    <source>
        <dbReference type="ARBA" id="ARBA00023128"/>
    </source>
</evidence>
<keyword evidence="7" id="KW-0560">Oxidoreductase</keyword>
<evidence type="ECO:0000256" key="7">
    <source>
        <dbReference type="ARBA" id="ARBA00023002"/>
    </source>
</evidence>
<dbReference type="GO" id="GO:0071949">
    <property type="term" value="F:FAD binding"/>
    <property type="evidence" value="ECO:0007669"/>
    <property type="project" value="TreeGrafter"/>
</dbReference>
<dbReference type="PANTHER" id="PTHR10632:SF2">
    <property type="entry name" value="SULFIDE:QUINONE OXIDOREDUCTASE, MITOCHONDRIAL"/>
    <property type="match status" value="1"/>
</dbReference>
<dbReference type="GO" id="GO:0070221">
    <property type="term" value="P:sulfide oxidation, using sulfide:quinone oxidoreductase"/>
    <property type="evidence" value="ECO:0007669"/>
    <property type="project" value="TreeGrafter"/>
</dbReference>
<sequence length="206" mass="22887">MQIENLPDALHDPYVCSIYRADLAQKTQELLQSFSKGNAIFTLPNAPIKCSGAAQKICYLADEIFRKRGVRSQTHLTYNTPLSDVFDVPKYAKTLNKIVERKSIELKLLRNLKSVNIGKREATFELLEQDGRPTGHSSIFVQAFDLLHVAPPCSAPEVLRNSPEVTNANDFLDVNPKSLQHKKYPNIFGIGDCNGSPNKKTAAATC</sequence>
<evidence type="ECO:0000256" key="14">
    <source>
        <dbReference type="ARBA" id="ARBA00066447"/>
    </source>
</evidence>
<comment type="catalytic activity">
    <reaction evidence="9">
        <text>ubiquinone-10 + hydrogen sulfide + sulfite + 2 H(+) = ubiquinol-10 + thiosulfate</text>
        <dbReference type="Rhea" id="RHEA:38359"/>
        <dbReference type="ChEBI" id="CHEBI:15378"/>
        <dbReference type="ChEBI" id="CHEBI:17359"/>
        <dbReference type="ChEBI" id="CHEBI:29919"/>
        <dbReference type="ChEBI" id="CHEBI:33542"/>
        <dbReference type="ChEBI" id="CHEBI:46245"/>
        <dbReference type="ChEBI" id="CHEBI:64183"/>
    </reaction>
    <physiologicalReaction direction="left-to-right" evidence="9">
        <dbReference type="Rhea" id="RHEA:38360"/>
    </physiologicalReaction>
</comment>
<dbReference type="AlphaFoldDB" id="A0A3P6QIZ7"/>
<keyword evidence="4" id="KW-0874">Quinone</keyword>
<name>A0A3P6QIZ7_9BILA</name>
<comment type="catalytic activity">
    <reaction evidence="10">
        <text>ubiquinone-10 + hydrogen sulfide + glutathione + H(+) = S-sulfanylglutathione + ubiquinol-10</text>
        <dbReference type="Rhea" id="RHEA:62608"/>
        <dbReference type="ChEBI" id="CHEBI:15378"/>
        <dbReference type="ChEBI" id="CHEBI:29919"/>
        <dbReference type="ChEBI" id="CHEBI:46245"/>
        <dbReference type="ChEBI" id="CHEBI:57925"/>
        <dbReference type="ChEBI" id="CHEBI:58905"/>
        <dbReference type="ChEBI" id="CHEBI:64183"/>
    </reaction>
    <physiologicalReaction direction="left-to-right" evidence="10">
        <dbReference type="Rhea" id="RHEA:62609"/>
    </physiologicalReaction>
</comment>
<proteinExistence type="inferred from homology"/>
<comment type="function">
    <text evidence="12">Catalyzes the oxidation of hydrogen sulfide with the help of a quinone, such as ubiquinone-10, giving rise to thiosulfate and ultimately to sulfane (molecular sulfur) atoms. Requires an additional electron acceptor; can use sulfite, sulfide or cyanide (in vitro). It is believed the in vivo electron acceptor is glutathione.</text>
</comment>
<keyword evidence="8" id="KW-0496">Mitochondrion</keyword>
<evidence type="ECO:0000256" key="2">
    <source>
        <dbReference type="ARBA" id="ARBA00004173"/>
    </source>
</evidence>
<evidence type="ECO:0000256" key="4">
    <source>
        <dbReference type="ARBA" id="ARBA00022719"/>
    </source>
</evidence>
<dbReference type="GO" id="GO:0070224">
    <property type="term" value="F:sulfide:quinone oxidoreductase activity"/>
    <property type="evidence" value="ECO:0007669"/>
    <property type="project" value="TreeGrafter"/>
</dbReference>
<evidence type="ECO:0000256" key="12">
    <source>
        <dbReference type="ARBA" id="ARBA00059167"/>
    </source>
</evidence>
<evidence type="ECO:0000256" key="16">
    <source>
        <dbReference type="ARBA" id="ARBA00082958"/>
    </source>
</evidence>
<comment type="similarity">
    <text evidence="13">Belongs to the SQRD family.</text>
</comment>
<dbReference type="EMBL" id="UYRT01008670">
    <property type="protein sequence ID" value="VDK45687.1"/>
    <property type="molecule type" value="Genomic_DNA"/>
</dbReference>
<evidence type="ECO:0000256" key="10">
    <source>
        <dbReference type="ARBA" id="ARBA00052810"/>
    </source>
</evidence>
<accession>A0A3P6QIZ7</accession>
<comment type="catalytic activity">
    <reaction evidence="11">
        <text>a quinone + hydrogen sulfide + glutathione + H(+) = S-sulfanylglutathione + a quinol</text>
        <dbReference type="Rhea" id="RHEA:55156"/>
        <dbReference type="ChEBI" id="CHEBI:15378"/>
        <dbReference type="ChEBI" id="CHEBI:24646"/>
        <dbReference type="ChEBI" id="CHEBI:29919"/>
        <dbReference type="ChEBI" id="CHEBI:57925"/>
        <dbReference type="ChEBI" id="CHEBI:58905"/>
        <dbReference type="ChEBI" id="CHEBI:132124"/>
        <dbReference type="EC" id="1.8.5.8"/>
    </reaction>
    <physiologicalReaction direction="left-to-right" evidence="11">
        <dbReference type="Rhea" id="RHEA:55157"/>
    </physiologicalReaction>
</comment>
<dbReference type="Proteomes" id="UP000271098">
    <property type="component" value="Unassembled WGS sequence"/>
</dbReference>
<dbReference type="GO" id="GO:0048038">
    <property type="term" value="F:quinone binding"/>
    <property type="evidence" value="ECO:0007669"/>
    <property type="project" value="UniProtKB-KW"/>
</dbReference>
<keyword evidence="5" id="KW-0274">FAD</keyword>
<dbReference type="FunFam" id="3.50.50.60:FF:000034">
    <property type="entry name" value="sulfide:quinone oxidoreductase, mitochondrial"/>
    <property type="match status" value="1"/>
</dbReference>
<evidence type="ECO:0000256" key="11">
    <source>
        <dbReference type="ARBA" id="ARBA00052986"/>
    </source>
</evidence>
<dbReference type="InterPro" id="IPR015904">
    <property type="entry name" value="Sulphide_quinone_reductase"/>
</dbReference>
<evidence type="ECO:0000256" key="15">
    <source>
        <dbReference type="ARBA" id="ARBA00070160"/>
    </source>
</evidence>
<gene>
    <name evidence="17" type="ORF">GPUH_LOCUS4539</name>
</gene>
<dbReference type="GO" id="GO:0005739">
    <property type="term" value="C:mitochondrion"/>
    <property type="evidence" value="ECO:0007669"/>
    <property type="project" value="UniProtKB-SubCell"/>
</dbReference>
<keyword evidence="3" id="KW-0285">Flavoprotein</keyword>
<keyword evidence="6" id="KW-0809">Transit peptide</keyword>
<dbReference type="InterPro" id="IPR036188">
    <property type="entry name" value="FAD/NAD-bd_sf"/>
</dbReference>
<dbReference type="PANTHER" id="PTHR10632">
    <property type="entry name" value="SULFIDE:QUINONE OXIDOREDUCTASE"/>
    <property type="match status" value="1"/>
</dbReference>
<evidence type="ECO:0000313" key="17">
    <source>
        <dbReference type="EMBL" id="VDK45687.1"/>
    </source>
</evidence>
<organism evidence="17 18">
    <name type="scientific">Gongylonema pulchrum</name>
    <dbReference type="NCBI Taxonomy" id="637853"/>
    <lineage>
        <taxon>Eukaryota</taxon>
        <taxon>Metazoa</taxon>
        <taxon>Ecdysozoa</taxon>
        <taxon>Nematoda</taxon>
        <taxon>Chromadorea</taxon>
        <taxon>Rhabditida</taxon>
        <taxon>Spirurina</taxon>
        <taxon>Spiruromorpha</taxon>
        <taxon>Spiruroidea</taxon>
        <taxon>Gongylonematidae</taxon>
        <taxon>Gongylonema</taxon>
    </lineage>
</organism>
<protein>
    <recommendedName>
        <fullName evidence="15">Sulfide:quinone oxidoreductase, mitochondrial</fullName>
        <ecNumber evidence="14">1.8.5.8</ecNumber>
    </recommendedName>
    <alternativeName>
        <fullName evidence="16">Sulfide quinone oxidoreductase</fullName>
    </alternativeName>
</protein>
<evidence type="ECO:0000256" key="13">
    <source>
        <dbReference type="ARBA" id="ARBA00060891"/>
    </source>
</evidence>
<evidence type="ECO:0000256" key="1">
    <source>
        <dbReference type="ARBA" id="ARBA00001974"/>
    </source>
</evidence>
<dbReference type="Gene3D" id="3.50.50.60">
    <property type="entry name" value="FAD/NAD(P)-binding domain"/>
    <property type="match status" value="2"/>
</dbReference>
<evidence type="ECO:0000256" key="5">
    <source>
        <dbReference type="ARBA" id="ARBA00022827"/>
    </source>
</evidence>
<dbReference type="SUPFAM" id="SSF51905">
    <property type="entry name" value="FAD/NAD(P)-binding domain"/>
    <property type="match status" value="1"/>
</dbReference>
<reference evidence="17 18" key="1">
    <citation type="submission" date="2018-11" db="EMBL/GenBank/DDBJ databases">
        <authorList>
            <consortium name="Pathogen Informatics"/>
        </authorList>
    </citation>
    <scope>NUCLEOTIDE SEQUENCE [LARGE SCALE GENOMIC DNA]</scope>
</reference>
<comment type="subcellular location">
    <subcellularLocation>
        <location evidence="2">Mitochondrion</location>
    </subcellularLocation>
</comment>
<evidence type="ECO:0000256" key="3">
    <source>
        <dbReference type="ARBA" id="ARBA00022630"/>
    </source>
</evidence>
<evidence type="ECO:0000313" key="18">
    <source>
        <dbReference type="Proteomes" id="UP000271098"/>
    </source>
</evidence>
<dbReference type="GO" id="GO:0106436">
    <property type="term" value="F:glutathione-dependent sulfide quinone oxidoreductase activity"/>
    <property type="evidence" value="ECO:0007669"/>
    <property type="project" value="UniProtKB-EC"/>
</dbReference>
<evidence type="ECO:0000256" key="9">
    <source>
        <dbReference type="ARBA" id="ARBA00051038"/>
    </source>
</evidence>
<evidence type="ECO:0000256" key="6">
    <source>
        <dbReference type="ARBA" id="ARBA00022946"/>
    </source>
</evidence>
<comment type="cofactor">
    <cofactor evidence="1">
        <name>FAD</name>
        <dbReference type="ChEBI" id="CHEBI:57692"/>
    </cofactor>
</comment>
<keyword evidence="18" id="KW-1185">Reference proteome</keyword>